<name>A0A931H3I3_9BURK</name>
<evidence type="ECO:0000256" key="1">
    <source>
        <dbReference type="SAM" id="SignalP"/>
    </source>
</evidence>
<sequence length="137" mass="14112">MSIFKKTAAALALLACAGLQAQTLAPAYTYSGLTWSFSTTAAGISQCSTLILDATGDVYNSDSYVVHGQLACPALGGNYASSGTAYFDSVGKFHMTTSLSVTYQMVCDNLSGATLSGSCPIYNNLGAQVGTAFISFL</sequence>
<evidence type="ECO:0000313" key="3">
    <source>
        <dbReference type="Proteomes" id="UP000651050"/>
    </source>
</evidence>
<comment type="caution">
    <text evidence="2">The sequence shown here is derived from an EMBL/GenBank/DDBJ whole genome shotgun (WGS) entry which is preliminary data.</text>
</comment>
<dbReference type="AlphaFoldDB" id="A0A931H3I3"/>
<evidence type="ECO:0000313" key="2">
    <source>
        <dbReference type="EMBL" id="MBG9387939.1"/>
    </source>
</evidence>
<reference evidence="2" key="1">
    <citation type="submission" date="2020-11" db="EMBL/GenBank/DDBJ databases">
        <title>Bacterial whole genome sequence for Caenimonas sp. DR4.4.</title>
        <authorList>
            <person name="Le V."/>
            <person name="Ko S.-R."/>
            <person name="Ahn C.-Y."/>
            <person name="Oh H.-M."/>
        </authorList>
    </citation>
    <scope>NUCLEOTIDE SEQUENCE</scope>
    <source>
        <strain evidence="2">DR4.4</strain>
    </source>
</reference>
<keyword evidence="1" id="KW-0732">Signal</keyword>
<keyword evidence="3" id="KW-1185">Reference proteome</keyword>
<protein>
    <submittedName>
        <fullName evidence="2">Uncharacterized protein</fullName>
    </submittedName>
</protein>
<accession>A0A931H3I3</accession>
<gene>
    <name evidence="2" type="ORF">I5803_07905</name>
</gene>
<feature type="signal peptide" evidence="1">
    <location>
        <begin position="1"/>
        <end position="21"/>
    </location>
</feature>
<organism evidence="2 3">
    <name type="scientific">Caenimonas aquaedulcis</name>
    <dbReference type="NCBI Taxonomy" id="2793270"/>
    <lineage>
        <taxon>Bacteria</taxon>
        <taxon>Pseudomonadati</taxon>
        <taxon>Pseudomonadota</taxon>
        <taxon>Betaproteobacteria</taxon>
        <taxon>Burkholderiales</taxon>
        <taxon>Comamonadaceae</taxon>
        <taxon>Caenimonas</taxon>
    </lineage>
</organism>
<feature type="chain" id="PRO_5037704116" evidence="1">
    <location>
        <begin position="22"/>
        <end position="137"/>
    </location>
</feature>
<dbReference type="EMBL" id="JADWYS010000001">
    <property type="protein sequence ID" value="MBG9387939.1"/>
    <property type="molecule type" value="Genomic_DNA"/>
</dbReference>
<proteinExistence type="predicted"/>
<dbReference type="RefSeq" id="WP_196985825.1">
    <property type="nucleotide sequence ID" value="NZ_JADWYS010000001.1"/>
</dbReference>
<dbReference type="Proteomes" id="UP000651050">
    <property type="component" value="Unassembled WGS sequence"/>
</dbReference>